<evidence type="ECO:0000256" key="3">
    <source>
        <dbReference type="ARBA" id="ARBA00022630"/>
    </source>
</evidence>
<feature type="domain" description="Acyl-CoA dehydrogenase/oxidase C-terminal" evidence="6">
    <location>
        <begin position="229"/>
        <end position="359"/>
    </location>
</feature>
<name>A0A849I2U4_9HYPH</name>
<dbReference type="GO" id="GO:0050660">
    <property type="term" value="F:flavin adenine dinucleotide binding"/>
    <property type="evidence" value="ECO:0007669"/>
    <property type="project" value="InterPro"/>
</dbReference>
<accession>A0A849I2U4</accession>
<dbReference type="SUPFAM" id="SSF56645">
    <property type="entry name" value="Acyl-CoA dehydrogenase NM domain-like"/>
    <property type="match status" value="1"/>
</dbReference>
<evidence type="ECO:0000256" key="4">
    <source>
        <dbReference type="ARBA" id="ARBA00022827"/>
    </source>
</evidence>
<keyword evidence="3" id="KW-0285">Flavoprotein</keyword>
<feature type="domain" description="Acyl-CoA dehydrogenase/oxidase N-terminal" evidence="7">
    <location>
        <begin position="10"/>
        <end position="98"/>
    </location>
</feature>
<dbReference type="CDD" id="cd00567">
    <property type="entry name" value="ACAD"/>
    <property type="match status" value="1"/>
</dbReference>
<dbReference type="GO" id="GO:0003995">
    <property type="term" value="F:acyl-CoA dehydrogenase activity"/>
    <property type="evidence" value="ECO:0007669"/>
    <property type="project" value="TreeGrafter"/>
</dbReference>
<dbReference type="InterPro" id="IPR009100">
    <property type="entry name" value="AcylCoA_DH/oxidase_NM_dom_sf"/>
</dbReference>
<dbReference type="Pfam" id="PF00441">
    <property type="entry name" value="Acyl-CoA_dh_1"/>
    <property type="match status" value="1"/>
</dbReference>
<evidence type="ECO:0000256" key="5">
    <source>
        <dbReference type="ARBA" id="ARBA00023002"/>
    </source>
</evidence>
<dbReference type="Gene3D" id="1.10.540.10">
    <property type="entry name" value="Acyl-CoA dehydrogenase/oxidase, N-terminal domain"/>
    <property type="match status" value="1"/>
</dbReference>
<evidence type="ECO:0000313" key="9">
    <source>
        <dbReference type="Proteomes" id="UP000564885"/>
    </source>
</evidence>
<reference evidence="8 9" key="1">
    <citation type="submission" date="2020-04" db="EMBL/GenBank/DDBJ databases">
        <title>Enterovirga sp. isolate from soil.</title>
        <authorList>
            <person name="Chea S."/>
            <person name="Kim D.-U."/>
        </authorList>
    </citation>
    <scope>NUCLEOTIDE SEQUENCE [LARGE SCALE GENOMIC DNA]</scope>
    <source>
        <strain evidence="8 9">DB1703</strain>
    </source>
</reference>
<protein>
    <submittedName>
        <fullName evidence="8">Acyl-CoA dehydrogenase</fullName>
    </submittedName>
</protein>
<comment type="caution">
    <text evidence="8">The sequence shown here is derived from an EMBL/GenBank/DDBJ whole genome shotgun (WGS) entry which is preliminary data.</text>
</comment>
<keyword evidence="4" id="KW-0274">FAD</keyword>
<comment type="similarity">
    <text evidence="2">Belongs to the acyl-CoA dehydrogenase family.</text>
</comment>
<dbReference type="SUPFAM" id="SSF47203">
    <property type="entry name" value="Acyl-CoA dehydrogenase C-terminal domain-like"/>
    <property type="match status" value="1"/>
</dbReference>
<dbReference type="Gene3D" id="1.20.140.10">
    <property type="entry name" value="Butyryl-CoA Dehydrogenase, subunit A, domain 3"/>
    <property type="match status" value="1"/>
</dbReference>
<dbReference type="InterPro" id="IPR037069">
    <property type="entry name" value="AcylCoA_DH/ox_N_sf"/>
</dbReference>
<keyword evidence="5" id="KW-0560">Oxidoreductase</keyword>
<evidence type="ECO:0000256" key="2">
    <source>
        <dbReference type="ARBA" id="ARBA00009347"/>
    </source>
</evidence>
<dbReference type="InterPro" id="IPR013786">
    <property type="entry name" value="AcylCoA_DH/ox_N"/>
</dbReference>
<dbReference type="Gene3D" id="2.40.110.10">
    <property type="entry name" value="Butyryl-CoA Dehydrogenase, subunit A, domain 2"/>
    <property type="match status" value="1"/>
</dbReference>
<evidence type="ECO:0000313" key="8">
    <source>
        <dbReference type="EMBL" id="NNM73712.1"/>
    </source>
</evidence>
<organism evidence="8 9">
    <name type="scientific">Enterovirga aerilata</name>
    <dbReference type="NCBI Taxonomy" id="2730920"/>
    <lineage>
        <taxon>Bacteria</taxon>
        <taxon>Pseudomonadati</taxon>
        <taxon>Pseudomonadota</taxon>
        <taxon>Alphaproteobacteria</taxon>
        <taxon>Hyphomicrobiales</taxon>
        <taxon>Methylobacteriaceae</taxon>
        <taxon>Enterovirga</taxon>
    </lineage>
</organism>
<gene>
    <name evidence="8" type="ORF">HJG44_15100</name>
</gene>
<dbReference type="InterPro" id="IPR009075">
    <property type="entry name" value="AcylCo_DH/oxidase_C"/>
</dbReference>
<evidence type="ECO:0000256" key="1">
    <source>
        <dbReference type="ARBA" id="ARBA00001974"/>
    </source>
</evidence>
<evidence type="ECO:0000259" key="6">
    <source>
        <dbReference type="Pfam" id="PF00441"/>
    </source>
</evidence>
<dbReference type="Pfam" id="PF02771">
    <property type="entry name" value="Acyl-CoA_dh_N"/>
    <property type="match status" value="1"/>
</dbReference>
<dbReference type="PANTHER" id="PTHR43884">
    <property type="entry name" value="ACYL-COA DEHYDROGENASE"/>
    <property type="match status" value="1"/>
</dbReference>
<dbReference type="InterPro" id="IPR036250">
    <property type="entry name" value="AcylCo_DH-like_C"/>
</dbReference>
<dbReference type="PANTHER" id="PTHR43884:SF20">
    <property type="entry name" value="ACYL-COA DEHYDROGENASE FADE28"/>
    <property type="match status" value="1"/>
</dbReference>
<keyword evidence="9" id="KW-1185">Reference proteome</keyword>
<dbReference type="EMBL" id="JABEPP010000004">
    <property type="protein sequence ID" value="NNM73712.1"/>
    <property type="molecule type" value="Genomic_DNA"/>
</dbReference>
<evidence type="ECO:0000259" key="7">
    <source>
        <dbReference type="Pfam" id="PF02771"/>
    </source>
</evidence>
<dbReference type="InterPro" id="IPR046373">
    <property type="entry name" value="Acyl-CoA_Oxase/DH_mid-dom_sf"/>
</dbReference>
<dbReference type="Proteomes" id="UP000564885">
    <property type="component" value="Unassembled WGS sequence"/>
</dbReference>
<proteinExistence type="inferred from homology"/>
<dbReference type="RefSeq" id="WP_171219209.1">
    <property type="nucleotide sequence ID" value="NZ_JABEPP010000004.1"/>
</dbReference>
<sequence>MSNAAHHDQDDLRLLRESVRTLLERAGGVARARKIRDEDGGWDAPVMTELAKAGVFGAAVPEEAGGLGMGLAAAGIIAEEVGRVIAPEPVVASVGLAIGLLRRLCPAHALLTEALAGTTVLATAWQERDAKGLSDTLSSRFENGALTGTKSWVAGVAVASGILVLVEAGGGPALALVEPGGKGVSIDKRRQSDGSILAELHLSGAPAELLAEGPAVAKALEAAISDTTALTAAELVGVSAKALEITLDYIKTREQFDKPIGSFQVIQHRAADMHVMREVAEAGVRDALGLMDATETPRLRARQASRAKARACTTARKITREAIQLHGAVGYTDEFDIGLYLNRALVLSAWLGDDVYHRRLWLNARNAEEAAE</sequence>
<comment type="cofactor">
    <cofactor evidence="1">
        <name>FAD</name>
        <dbReference type="ChEBI" id="CHEBI:57692"/>
    </cofactor>
</comment>
<dbReference type="AlphaFoldDB" id="A0A849I2U4"/>